<protein>
    <submittedName>
        <fullName evidence="1">Uncharacterized protein</fullName>
    </submittedName>
</protein>
<organism evidence="1">
    <name type="scientific">bioreactor metagenome</name>
    <dbReference type="NCBI Taxonomy" id="1076179"/>
    <lineage>
        <taxon>unclassified sequences</taxon>
        <taxon>metagenomes</taxon>
        <taxon>ecological metagenomes</taxon>
    </lineage>
</organism>
<dbReference type="EMBL" id="VSSQ01136733">
    <property type="protein sequence ID" value="MPN60897.1"/>
    <property type="molecule type" value="Genomic_DNA"/>
</dbReference>
<comment type="caution">
    <text evidence="1">The sequence shown here is derived from an EMBL/GenBank/DDBJ whole genome shotgun (WGS) entry which is preliminary data.</text>
</comment>
<gene>
    <name evidence="1" type="ORF">SDC9_208630</name>
</gene>
<dbReference type="AlphaFoldDB" id="A0A645JC35"/>
<sequence length="54" mass="6331">MIQTLFKTDTADSSLGPDEVKFLALKRQIFHRTDNPFYPVLETEFPGRRVEFID</sequence>
<reference evidence="1" key="1">
    <citation type="submission" date="2019-08" db="EMBL/GenBank/DDBJ databases">
        <authorList>
            <person name="Kucharzyk K."/>
            <person name="Murdoch R.W."/>
            <person name="Higgins S."/>
            <person name="Loffler F."/>
        </authorList>
    </citation>
    <scope>NUCLEOTIDE SEQUENCE</scope>
</reference>
<name>A0A645JC35_9ZZZZ</name>
<accession>A0A645JC35</accession>
<proteinExistence type="predicted"/>
<evidence type="ECO:0000313" key="1">
    <source>
        <dbReference type="EMBL" id="MPN60897.1"/>
    </source>
</evidence>